<evidence type="ECO:0000256" key="2">
    <source>
        <dbReference type="ARBA" id="ARBA00029447"/>
    </source>
</evidence>
<evidence type="ECO:0000256" key="4">
    <source>
        <dbReference type="SAM" id="Phobius"/>
    </source>
</evidence>
<dbReference type="EMBL" id="JAUFPT010000001">
    <property type="protein sequence ID" value="MDN3569171.1"/>
    <property type="molecule type" value="Genomic_DNA"/>
</dbReference>
<dbReference type="RefSeq" id="WP_238286499.1">
    <property type="nucleotide sequence ID" value="NZ_BPQS01000006.1"/>
</dbReference>
<dbReference type="InterPro" id="IPR004090">
    <property type="entry name" value="Chemotax_Me-accpt_rcpt"/>
</dbReference>
<evidence type="ECO:0000256" key="1">
    <source>
        <dbReference type="ARBA" id="ARBA00023224"/>
    </source>
</evidence>
<gene>
    <name evidence="7" type="ORF">QWZ18_00865</name>
</gene>
<reference evidence="8" key="1">
    <citation type="journal article" date="2019" name="Int. J. Syst. Evol. Microbiol.">
        <title>The Global Catalogue of Microorganisms (GCM) 10K type strain sequencing project: providing services to taxonomists for standard genome sequencing and annotation.</title>
        <authorList>
            <consortium name="The Broad Institute Genomics Platform"/>
            <consortium name="The Broad Institute Genome Sequencing Center for Infectious Disease"/>
            <person name="Wu L."/>
            <person name="Ma J."/>
        </authorList>
    </citation>
    <scope>NUCLEOTIDE SEQUENCE [LARGE SCALE GENOMIC DNA]</scope>
    <source>
        <strain evidence="8">CECT 7806</strain>
    </source>
</reference>
<dbReference type="Gene3D" id="1.10.287.950">
    <property type="entry name" value="Methyl-accepting chemotaxis protein"/>
    <property type="match status" value="1"/>
</dbReference>
<keyword evidence="4" id="KW-1133">Transmembrane helix</keyword>
<dbReference type="InterPro" id="IPR003660">
    <property type="entry name" value="HAMP_dom"/>
</dbReference>
<comment type="similarity">
    <text evidence="2">Belongs to the methyl-accepting chemotaxis (MCP) protein family.</text>
</comment>
<protein>
    <submittedName>
        <fullName evidence="7">Methyl-accepting chemotaxis protein</fullName>
    </submittedName>
</protein>
<dbReference type="Pfam" id="PF12729">
    <property type="entry name" value="4HB_MCP_1"/>
    <property type="match status" value="1"/>
</dbReference>
<comment type="caution">
    <text evidence="7">The sequence shown here is derived from an EMBL/GenBank/DDBJ whole genome shotgun (WGS) entry which is preliminary data.</text>
</comment>
<dbReference type="PANTHER" id="PTHR32089:SF112">
    <property type="entry name" value="LYSOZYME-LIKE PROTEIN-RELATED"/>
    <property type="match status" value="1"/>
</dbReference>
<feature type="domain" description="Methyl-accepting transducer" evidence="5">
    <location>
        <begin position="298"/>
        <end position="534"/>
    </location>
</feature>
<dbReference type="CDD" id="cd06225">
    <property type="entry name" value="HAMP"/>
    <property type="match status" value="1"/>
</dbReference>
<dbReference type="PROSITE" id="PS50885">
    <property type="entry name" value="HAMP"/>
    <property type="match status" value="1"/>
</dbReference>
<keyword evidence="4" id="KW-0812">Transmembrane</keyword>
<feature type="domain" description="HAMP" evidence="6">
    <location>
        <begin position="204"/>
        <end position="257"/>
    </location>
</feature>
<dbReference type="SUPFAM" id="SSF58104">
    <property type="entry name" value="Methyl-accepting chemotaxis protein (MCP) signaling domain"/>
    <property type="match status" value="1"/>
</dbReference>
<dbReference type="SMART" id="SM00283">
    <property type="entry name" value="MA"/>
    <property type="match status" value="1"/>
</dbReference>
<dbReference type="InterPro" id="IPR004089">
    <property type="entry name" value="MCPsignal_dom"/>
</dbReference>
<dbReference type="PANTHER" id="PTHR32089">
    <property type="entry name" value="METHYL-ACCEPTING CHEMOTAXIS PROTEIN MCPB"/>
    <property type="match status" value="1"/>
</dbReference>
<dbReference type="Pfam" id="PF00015">
    <property type="entry name" value="MCPsignal"/>
    <property type="match status" value="1"/>
</dbReference>
<keyword evidence="4" id="KW-0472">Membrane</keyword>
<accession>A0ABT8AI07</accession>
<keyword evidence="8" id="KW-1185">Reference proteome</keyword>
<name>A0ABT8AI07_9HYPH</name>
<dbReference type="Gene3D" id="6.10.340.10">
    <property type="match status" value="1"/>
</dbReference>
<proteinExistence type="inferred from homology"/>
<evidence type="ECO:0000259" key="6">
    <source>
        <dbReference type="PROSITE" id="PS50885"/>
    </source>
</evidence>
<sequence length="555" mass="57056">MRVIIIGTTLLLFGLSAGTGAFSIARIGTINAVGRALAGEVKALTILGTMKQLSQELRALDLLAHNAPSEATRRGYREQAARAAKAFAAAWSAYAPTVAGADEQRLAHELRESWQHFMAVEAEAAALDRAGERDLAETVFTAALQDDAATFTRAVDAVLVFRQARTSERTAEADAVGANACWAVIVAASVAGSMTLGVVWFVLRRVAAPIGTMTRVMERLAENDLTVAIPHAERTDELGAMAGAVRVFKDNMLRARSLEVEAVQARMAAEQERQAALRAMAEGFETAVGGIVGTVTSAAVELRGTADVMSQFAGETASRSTDVAAAAEQARSHVRMIAAAAEEFGSSVGEVGRQAEMTAAMAMAAAAESGQTTALVLALSGAADRIGDVVRIIAKIAAQTNLLALNAAIEAARAGEAGRGFAVVAAEVKALAAQTKQATDDIAGHVAVIQGSTTQAVGAIAGITTRVEDMSRAAASIAAAVEEQGAATREIVHSIAQAAHGAGEISAHIAGVAGTADRADATAHGVLAAASALSHDAERLSAELDRFLEHVRAAG</sequence>
<keyword evidence="1 3" id="KW-0807">Transducer</keyword>
<evidence type="ECO:0000256" key="3">
    <source>
        <dbReference type="PROSITE-ProRule" id="PRU00284"/>
    </source>
</evidence>
<evidence type="ECO:0000313" key="7">
    <source>
        <dbReference type="EMBL" id="MDN3569171.1"/>
    </source>
</evidence>
<dbReference type="SMART" id="SM00304">
    <property type="entry name" value="HAMP"/>
    <property type="match status" value="1"/>
</dbReference>
<dbReference type="InterPro" id="IPR024478">
    <property type="entry name" value="HlyB_4HB_MCP"/>
</dbReference>
<dbReference type="Proteomes" id="UP001244297">
    <property type="component" value="Unassembled WGS sequence"/>
</dbReference>
<evidence type="ECO:0000313" key="8">
    <source>
        <dbReference type="Proteomes" id="UP001244297"/>
    </source>
</evidence>
<organism evidence="7 8">
    <name type="scientific">Methylobacterium longum</name>
    <dbReference type="NCBI Taxonomy" id="767694"/>
    <lineage>
        <taxon>Bacteria</taxon>
        <taxon>Pseudomonadati</taxon>
        <taxon>Pseudomonadota</taxon>
        <taxon>Alphaproteobacteria</taxon>
        <taxon>Hyphomicrobiales</taxon>
        <taxon>Methylobacteriaceae</taxon>
        <taxon>Methylobacterium</taxon>
    </lineage>
</organism>
<dbReference type="PROSITE" id="PS50111">
    <property type="entry name" value="CHEMOTAXIS_TRANSDUC_2"/>
    <property type="match status" value="1"/>
</dbReference>
<evidence type="ECO:0000259" key="5">
    <source>
        <dbReference type="PROSITE" id="PS50111"/>
    </source>
</evidence>
<dbReference type="PRINTS" id="PR00260">
    <property type="entry name" value="CHEMTRNSDUCR"/>
</dbReference>
<dbReference type="Pfam" id="PF00672">
    <property type="entry name" value="HAMP"/>
    <property type="match status" value="1"/>
</dbReference>
<feature type="transmembrane region" description="Helical" evidence="4">
    <location>
        <begin position="182"/>
        <end position="203"/>
    </location>
</feature>